<gene>
    <name evidence="2" type="ORF">NCTC10186_00597</name>
</gene>
<keyword evidence="1" id="KW-0812">Transmembrane</keyword>
<protein>
    <submittedName>
        <fullName evidence="2">Uncharacterized protein</fullName>
    </submittedName>
</protein>
<dbReference type="AlphaFoldDB" id="A0A449B013"/>
<dbReference type="EMBL" id="LR215032">
    <property type="protein sequence ID" value="VEU73108.1"/>
    <property type="molecule type" value="Genomic_DNA"/>
</dbReference>
<accession>A0A449B013</accession>
<geneLocation type="plasmid" evidence="2 3">
    <name>2</name>
</geneLocation>
<sequence>MSKSYASFLKIKKRLTIQIIIYGFFYYLFNLTTIFAAFYVGLLAILFLAGANKNYPENIKNPYFDPEFLNYSGTYVIITTWINSITGLLTGLLSFFMINNRFKSRKIKLKKIQFEELVFRGNVGNYKLAASQSEREYMLYKRCVKILDFDRFTTTNLQGEI</sequence>
<keyword evidence="2" id="KW-0614">Plasmid</keyword>
<feature type="transmembrane region" description="Helical" evidence="1">
    <location>
        <begin position="21"/>
        <end position="51"/>
    </location>
</feature>
<evidence type="ECO:0000313" key="2">
    <source>
        <dbReference type="EMBL" id="VEU73108.1"/>
    </source>
</evidence>
<name>A0A449B013_9BACT</name>
<dbReference type="RefSeq" id="WP_119572276.1">
    <property type="nucleotide sequence ID" value="NZ_LR215032.1"/>
</dbReference>
<reference evidence="2 3" key="1">
    <citation type="submission" date="2019-01" db="EMBL/GenBank/DDBJ databases">
        <authorList>
            <consortium name="Pathogen Informatics"/>
        </authorList>
    </citation>
    <scope>NUCLEOTIDE SEQUENCE [LARGE SCALE GENOMIC DNA]</scope>
    <source>
        <strain evidence="2 3">NCTC10186</strain>
        <plasmid evidence="3">2</plasmid>
    </source>
</reference>
<keyword evidence="1" id="KW-1133">Transmembrane helix</keyword>
<feature type="transmembrane region" description="Helical" evidence="1">
    <location>
        <begin position="71"/>
        <end position="98"/>
    </location>
</feature>
<evidence type="ECO:0000313" key="3">
    <source>
        <dbReference type="Proteomes" id="UP000289862"/>
    </source>
</evidence>
<dbReference type="Proteomes" id="UP000289862">
    <property type="component" value="Plasmid 2"/>
</dbReference>
<keyword evidence="3" id="KW-1185">Reference proteome</keyword>
<proteinExistence type="predicted"/>
<keyword evidence="1" id="KW-0472">Membrane</keyword>
<dbReference type="OrthoDB" id="399181at2"/>
<organism evidence="2 3">
    <name type="scientific">Mycoplasmopsis gallopavonis</name>
    <dbReference type="NCBI Taxonomy" id="76629"/>
    <lineage>
        <taxon>Bacteria</taxon>
        <taxon>Bacillati</taxon>
        <taxon>Mycoplasmatota</taxon>
        <taxon>Mycoplasmoidales</taxon>
        <taxon>Metamycoplasmataceae</taxon>
        <taxon>Mycoplasmopsis</taxon>
    </lineage>
</organism>
<evidence type="ECO:0000256" key="1">
    <source>
        <dbReference type="SAM" id="Phobius"/>
    </source>
</evidence>
<dbReference type="KEGG" id="mgal:NCTC10186_00597"/>